<keyword evidence="5 6" id="KW-0472">Membrane</keyword>
<evidence type="ECO:0000313" key="9">
    <source>
        <dbReference type="Proteomes" id="UP000664859"/>
    </source>
</evidence>
<name>A0A835YW60_9STRA</name>
<feature type="transmembrane region" description="Helical" evidence="6">
    <location>
        <begin position="264"/>
        <end position="282"/>
    </location>
</feature>
<feature type="transmembrane region" description="Helical" evidence="6">
    <location>
        <begin position="66"/>
        <end position="88"/>
    </location>
</feature>
<reference evidence="8" key="1">
    <citation type="submission" date="2021-02" db="EMBL/GenBank/DDBJ databases">
        <title>First Annotated Genome of the Yellow-green Alga Tribonema minus.</title>
        <authorList>
            <person name="Mahan K.M."/>
        </authorList>
    </citation>
    <scope>NUCLEOTIDE SEQUENCE</scope>
    <source>
        <strain evidence="8">UTEX B ZZ1240</strain>
    </source>
</reference>
<proteinExistence type="predicted"/>
<comment type="subcellular location">
    <subcellularLocation>
        <location evidence="1">Membrane</location>
        <topology evidence="1">Multi-pass membrane protein</topology>
    </subcellularLocation>
</comment>
<dbReference type="AlphaFoldDB" id="A0A835YW60"/>
<dbReference type="OrthoDB" id="62564at2759"/>
<feature type="transmembrane region" description="Helical" evidence="6">
    <location>
        <begin position="379"/>
        <end position="399"/>
    </location>
</feature>
<evidence type="ECO:0000313" key="8">
    <source>
        <dbReference type="EMBL" id="KAG5181798.1"/>
    </source>
</evidence>
<evidence type="ECO:0000256" key="2">
    <source>
        <dbReference type="ARBA" id="ARBA00022692"/>
    </source>
</evidence>
<evidence type="ECO:0000256" key="6">
    <source>
        <dbReference type="SAM" id="Phobius"/>
    </source>
</evidence>
<keyword evidence="9" id="KW-1185">Reference proteome</keyword>
<keyword evidence="2 6" id="KW-0812">Transmembrane</keyword>
<feature type="transmembrane region" description="Helical" evidence="6">
    <location>
        <begin position="147"/>
        <end position="170"/>
    </location>
</feature>
<feature type="transmembrane region" description="Helical" evidence="6">
    <location>
        <begin position="214"/>
        <end position="234"/>
    </location>
</feature>
<organism evidence="8 9">
    <name type="scientific">Tribonema minus</name>
    <dbReference type="NCBI Taxonomy" id="303371"/>
    <lineage>
        <taxon>Eukaryota</taxon>
        <taxon>Sar</taxon>
        <taxon>Stramenopiles</taxon>
        <taxon>Ochrophyta</taxon>
        <taxon>PX clade</taxon>
        <taxon>Xanthophyceae</taxon>
        <taxon>Tribonematales</taxon>
        <taxon>Tribonemataceae</taxon>
        <taxon>Tribonema</taxon>
    </lineage>
</organism>
<sequence>MTALTVVDVLHWGAVITVWWVMFWLCAYLFEWYDVEVTKESANYDRFNIVFRYADDGSPKVQLYSWYNSVVMHTVAPVYFLVIAGALYETSFVKQRRSWLLSVGSTGTPQGATNLKKSESHPSRIAAVLAAVRRLITIKVKIASDTWASFGELTVFAAWVVSHVTGTWAATKWAEDLPDYIEPCPFDVTKTCWNYIDSGADAPELAPNMAQYKLYMAALGIGFLATTDLALVLLPVSRTSRLWAALDVPFERAVLYHKIIGHTFFWDVVLHAFLCCVYWIWFQGWDYMWSESVTWDGSSDSYRHSRSVLERQAPDVVTEPLDGVKHISIPAGWMALLFGVPLWITSTGYVRRHWYSLFKAVHWMCVPVLYFSVMHYYGVAAFLIAPVGLYAAHIATRLASWQRWRLWQRWTGPAAERSSSAPVAEGASKTRKSPVHGGSFVYMSVPGAMAQGANEAHAITVALRGAPPAVPGCGAADRCSFYIKDSGAWSGAVVRMAGQMGLDPQALIVDTDGPYIRCATMLTLSCGAAASGTPPRVLLVAGEVHLVWVCRNIQELTFVGAAIPSFTAGSKASFTVDLYCTRLPAANPSSIAHVTWPAADASLCSPTNVASRRLWWPALNDVVLTTIALGGTYCGYLLFWEIDAQNEYGGWFINGLHFIFIALGALLALMAWHLVLICASCVARLWPSHACASSTLACGSDAWGGSSRTNSSSGTSPGQELPANAKLEAGGETCQFPVTAGRPDLAALFCAEKERGVKNGWFNGSELSTSEARVPVLVSGPAKLVHDAFKHARQAGGRNFDVHEYSFEF</sequence>
<evidence type="ECO:0000256" key="4">
    <source>
        <dbReference type="ARBA" id="ARBA00023002"/>
    </source>
</evidence>
<dbReference type="InterPro" id="IPR013130">
    <property type="entry name" value="Fe3_Rdtase_TM_dom"/>
</dbReference>
<comment type="caution">
    <text evidence="8">The sequence shown here is derived from an EMBL/GenBank/DDBJ whole genome shotgun (WGS) entry which is preliminary data.</text>
</comment>
<gene>
    <name evidence="8" type="ORF">JKP88DRAFT_278524</name>
</gene>
<dbReference type="Pfam" id="PF01794">
    <property type="entry name" value="Ferric_reduct"/>
    <property type="match status" value="1"/>
</dbReference>
<protein>
    <recommendedName>
        <fullName evidence="7">Ferric oxidoreductase domain-containing protein</fullName>
    </recommendedName>
</protein>
<dbReference type="GO" id="GO:0016491">
    <property type="term" value="F:oxidoreductase activity"/>
    <property type="evidence" value="ECO:0007669"/>
    <property type="project" value="UniProtKB-KW"/>
</dbReference>
<evidence type="ECO:0000259" key="7">
    <source>
        <dbReference type="Pfam" id="PF01794"/>
    </source>
</evidence>
<dbReference type="InterPro" id="IPR050369">
    <property type="entry name" value="RBOH/FRE"/>
</dbReference>
<feature type="transmembrane region" description="Helical" evidence="6">
    <location>
        <begin position="622"/>
        <end position="639"/>
    </location>
</feature>
<dbReference type="EMBL" id="JAFCMP010000290">
    <property type="protein sequence ID" value="KAG5181798.1"/>
    <property type="molecule type" value="Genomic_DNA"/>
</dbReference>
<accession>A0A835YW60</accession>
<dbReference type="GO" id="GO:0005886">
    <property type="term" value="C:plasma membrane"/>
    <property type="evidence" value="ECO:0007669"/>
    <property type="project" value="TreeGrafter"/>
</dbReference>
<feature type="transmembrane region" description="Helical" evidence="6">
    <location>
        <begin position="651"/>
        <end position="679"/>
    </location>
</feature>
<feature type="transmembrane region" description="Helical" evidence="6">
    <location>
        <begin position="356"/>
        <end position="373"/>
    </location>
</feature>
<keyword evidence="4" id="KW-0560">Oxidoreductase</keyword>
<dbReference type="Proteomes" id="UP000664859">
    <property type="component" value="Unassembled WGS sequence"/>
</dbReference>
<keyword evidence="3 6" id="KW-1133">Transmembrane helix</keyword>
<feature type="transmembrane region" description="Helical" evidence="6">
    <location>
        <begin position="12"/>
        <end position="30"/>
    </location>
</feature>
<evidence type="ECO:0000256" key="3">
    <source>
        <dbReference type="ARBA" id="ARBA00022989"/>
    </source>
</evidence>
<feature type="transmembrane region" description="Helical" evidence="6">
    <location>
        <begin position="327"/>
        <end position="344"/>
    </location>
</feature>
<dbReference type="PANTHER" id="PTHR11972">
    <property type="entry name" value="NADPH OXIDASE"/>
    <property type="match status" value="1"/>
</dbReference>
<feature type="domain" description="Ferric oxidoreductase" evidence="7">
    <location>
        <begin position="222"/>
        <end position="371"/>
    </location>
</feature>
<evidence type="ECO:0000256" key="5">
    <source>
        <dbReference type="ARBA" id="ARBA00023136"/>
    </source>
</evidence>
<evidence type="ECO:0000256" key="1">
    <source>
        <dbReference type="ARBA" id="ARBA00004141"/>
    </source>
</evidence>